<dbReference type="STRING" id="1423803.FD13_GL000414"/>
<gene>
    <name evidence="2" type="ORF">FD13_GL000414</name>
</gene>
<feature type="transmembrane region" description="Helical" evidence="1">
    <location>
        <begin position="73"/>
        <end position="95"/>
    </location>
</feature>
<proteinExistence type="predicted"/>
<feature type="transmembrane region" description="Helical" evidence="1">
    <location>
        <begin position="465"/>
        <end position="482"/>
    </location>
</feature>
<name>A0A0R2DDH8_9LACO</name>
<dbReference type="EMBL" id="AYZH01000012">
    <property type="protein sequence ID" value="KRN01961.1"/>
    <property type="molecule type" value="Genomic_DNA"/>
</dbReference>
<reference evidence="2 3" key="1">
    <citation type="journal article" date="2015" name="Genome Announc.">
        <title>Expanding the biotechnology potential of lactobacilli through comparative genomics of 213 strains and associated genera.</title>
        <authorList>
            <person name="Sun Z."/>
            <person name="Harris H.M."/>
            <person name="McCann A."/>
            <person name="Guo C."/>
            <person name="Argimon S."/>
            <person name="Zhang W."/>
            <person name="Yang X."/>
            <person name="Jeffery I.B."/>
            <person name="Cooney J.C."/>
            <person name="Kagawa T.F."/>
            <person name="Liu W."/>
            <person name="Song Y."/>
            <person name="Salvetti E."/>
            <person name="Wrobel A."/>
            <person name="Rasinkangas P."/>
            <person name="Parkhill J."/>
            <person name="Rea M.C."/>
            <person name="O'Sullivan O."/>
            <person name="Ritari J."/>
            <person name="Douillard F.P."/>
            <person name="Paul Ross R."/>
            <person name="Yang R."/>
            <person name="Briner A.E."/>
            <person name="Felis G.E."/>
            <person name="de Vos W.M."/>
            <person name="Barrangou R."/>
            <person name="Klaenhammer T.R."/>
            <person name="Caufield P.W."/>
            <person name="Cui Y."/>
            <person name="Zhang H."/>
            <person name="O'Toole P.W."/>
        </authorList>
    </citation>
    <scope>NUCLEOTIDE SEQUENCE [LARGE SCALE GENOMIC DNA]</scope>
    <source>
        <strain evidence="2 3">DSM 21775</strain>
    </source>
</reference>
<feature type="transmembrane region" description="Helical" evidence="1">
    <location>
        <begin position="233"/>
        <end position="265"/>
    </location>
</feature>
<feature type="transmembrane region" description="Helical" evidence="1">
    <location>
        <begin position="439"/>
        <end position="459"/>
    </location>
</feature>
<accession>A0A0R2DDH8</accession>
<feature type="transmembrane region" description="Helical" evidence="1">
    <location>
        <begin position="39"/>
        <end position="61"/>
    </location>
</feature>
<sequence length="688" mass="77745">MRIRQHLFATLGGLISLMLFVATGLAFALPVTFRVDHDWLSPLVILIGAGVYLGGLGLTFRALHHTSDRRNHWIGRGLWLLLLVIQVFVAIHWIAAPRADLYFVHQQALALLDGSHQWAPYFQTYPNNVNLTILLSGLLSLGRTVLGEHTGLWLNLVQFAWLDLSLWASWRQLKRLSIVRANLFLVIVLGTVPLYAYALNTYTDTYVLPLVLLSLVAFRRLQDTITWPQITGWSIILGLIVTSAYLLKANFIVLIIAVLLALLLLKNRAPQPNITRSIAILILLASLATGTSLMHSVQRQQGYHTNGAVLPPVSWIAMSWNPDLYGQYNRADATQIIKQPTPAAKKAVAKQNLINRLHQLGPVGIIGHLFKKAQLFFATGTFDAFQISPEFDRAPNWYRQHRATTDWFLANWCQMNYLALLLVNLGWGLQQLRRRRISASFLMAGLFVLGLAAFHIIFWETEERYALPILPLLIAGTAAGYRQPLNLFQKSDQLRWLPLGMGVTFTLVLGLAAWQNTGLITHSNSEPVSVISQGEGRYYQNHHYRLLPHQKVSQPFTATLPFDQFIINNGESVAGRITLTNAKGKTIWQTHDQEIDLLGTIPLQPAGRYTLSVQNTGTESFRLISAPANYPLLPQGIRQHPHQYLRFFVQQRSIAPVLSHGKFWLLFGALWLGGLLIIDRFYWYRRQI</sequence>
<dbReference type="OrthoDB" id="2240371at2"/>
<dbReference type="AlphaFoldDB" id="A0A0R2DDH8"/>
<feature type="transmembrane region" description="Helical" evidence="1">
    <location>
        <begin position="494"/>
        <end position="514"/>
    </location>
</feature>
<dbReference type="Proteomes" id="UP000051589">
    <property type="component" value="Unassembled WGS sequence"/>
</dbReference>
<protein>
    <submittedName>
        <fullName evidence="2">Uncharacterized protein</fullName>
    </submittedName>
</protein>
<keyword evidence="1" id="KW-1133">Transmembrane helix</keyword>
<feature type="transmembrane region" description="Helical" evidence="1">
    <location>
        <begin position="277"/>
        <end position="294"/>
    </location>
</feature>
<organism evidence="2 3">
    <name type="scientific">Levilactobacillus senmaizukei DSM 21775 = NBRC 103853</name>
    <dbReference type="NCBI Taxonomy" id="1423803"/>
    <lineage>
        <taxon>Bacteria</taxon>
        <taxon>Bacillati</taxon>
        <taxon>Bacillota</taxon>
        <taxon>Bacilli</taxon>
        <taxon>Lactobacillales</taxon>
        <taxon>Lactobacillaceae</taxon>
        <taxon>Levilactobacillus</taxon>
    </lineage>
</organism>
<comment type="caution">
    <text evidence="2">The sequence shown here is derived from an EMBL/GenBank/DDBJ whole genome shotgun (WGS) entry which is preliminary data.</text>
</comment>
<keyword evidence="3" id="KW-1185">Reference proteome</keyword>
<feature type="transmembrane region" description="Helical" evidence="1">
    <location>
        <begin position="663"/>
        <end position="683"/>
    </location>
</feature>
<feature type="transmembrane region" description="Helical" evidence="1">
    <location>
        <begin position="152"/>
        <end position="170"/>
    </location>
</feature>
<feature type="transmembrane region" description="Helical" evidence="1">
    <location>
        <begin position="7"/>
        <end position="33"/>
    </location>
</feature>
<evidence type="ECO:0000256" key="1">
    <source>
        <dbReference type="SAM" id="Phobius"/>
    </source>
</evidence>
<dbReference type="RefSeq" id="WP_061776656.1">
    <property type="nucleotide sequence ID" value="NZ_AYZH01000012.1"/>
</dbReference>
<feature type="transmembrane region" description="Helical" evidence="1">
    <location>
        <begin position="182"/>
        <end position="199"/>
    </location>
</feature>
<keyword evidence="1" id="KW-0472">Membrane</keyword>
<dbReference type="PATRIC" id="fig|1423803.3.peg.409"/>
<keyword evidence="1" id="KW-0812">Transmembrane</keyword>
<evidence type="ECO:0000313" key="3">
    <source>
        <dbReference type="Proteomes" id="UP000051589"/>
    </source>
</evidence>
<evidence type="ECO:0000313" key="2">
    <source>
        <dbReference type="EMBL" id="KRN01961.1"/>
    </source>
</evidence>